<keyword evidence="6" id="KW-1185">Reference proteome</keyword>
<gene>
    <name evidence="5" type="ordered locus">Bcell_1359</name>
</gene>
<feature type="active site" description="Charge relay system" evidence="2">
    <location>
        <position position="219"/>
    </location>
</feature>
<dbReference type="InterPro" id="IPR029058">
    <property type="entry name" value="AB_hydrolase_fold"/>
</dbReference>
<feature type="active site" description="Charge relay system" evidence="2">
    <location>
        <position position="366"/>
    </location>
</feature>
<dbReference type="PIRSF" id="PIRSF016521">
    <property type="entry name" value="Acyl-CoA_hydro"/>
    <property type="match status" value="1"/>
</dbReference>
<dbReference type="GO" id="GO:0006637">
    <property type="term" value="P:acyl-CoA metabolic process"/>
    <property type="evidence" value="ECO:0007669"/>
    <property type="project" value="InterPro"/>
</dbReference>
<dbReference type="eggNOG" id="COG1073">
    <property type="taxonomic scope" value="Bacteria"/>
</dbReference>
<feature type="active site" description="Charge relay system" evidence="2">
    <location>
        <position position="331"/>
    </location>
</feature>
<dbReference type="InterPro" id="IPR006862">
    <property type="entry name" value="Thio_Ohase/aa_AcTrfase"/>
</dbReference>
<dbReference type="Gene3D" id="3.40.50.1820">
    <property type="entry name" value="alpha/beta hydrolase"/>
    <property type="match status" value="1"/>
</dbReference>
<dbReference type="OrthoDB" id="8922993at2"/>
<name>E6TTI8_EVAC2</name>
<dbReference type="EMBL" id="CP002394">
    <property type="protein sequence ID" value="ADU29624.1"/>
    <property type="molecule type" value="Genomic_DNA"/>
</dbReference>
<sequence>MKCFLYPDIGRVDEPLQLHMDGLKPNETITLTLKMKYEQVMWTSTTTTAADDNGKLSIGSADGKSNILSELLWKMHPQSKQQHKSLFNEDISQLTLHIDIEAEESQRKEARTITRMFKEDYVHEEQLPDELNINGTYFSPKNKSKLPSIIILGDRYAPMRNDIAALLASHGYGALSLNYNGASQNKTTNVPVEPLNIAIEWLKEHRSTDQQKIILFGMSKGAELALLLASKNRSVRAVIAHSPASHVFQCEGNKNTRSFLLEKGHPLPYVPLTNNLFSRIKGLFMKTNGESESNSLYYKSLQRYENKGRFDAMIAAEKIRGPIMMISGKKDAFWPSTYMAEKIQQRLKENQFPYDVKHICYENAGHFLTLPYTPYFNLQNKKGGGISTENAIAGEEAWLETLSFLKKHFPPAKIPTESFTLQLTK</sequence>
<dbReference type="SUPFAM" id="SSF53474">
    <property type="entry name" value="alpha/beta-Hydrolases"/>
    <property type="match status" value="1"/>
</dbReference>
<proteinExistence type="inferred from homology"/>
<comment type="similarity">
    <text evidence="1">Belongs to the C/M/P thioester hydrolase family.</text>
</comment>
<evidence type="ECO:0000256" key="2">
    <source>
        <dbReference type="PIRSR" id="PIRSR016521-1"/>
    </source>
</evidence>
<dbReference type="Pfam" id="PF04775">
    <property type="entry name" value="Bile_Hydr_Trans"/>
    <property type="match status" value="1"/>
</dbReference>
<keyword evidence="5" id="KW-0378">Hydrolase</keyword>
<evidence type="ECO:0000259" key="4">
    <source>
        <dbReference type="Pfam" id="PF08840"/>
    </source>
</evidence>
<dbReference type="Pfam" id="PF08840">
    <property type="entry name" value="BAAT_C"/>
    <property type="match status" value="1"/>
</dbReference>
<dbReference type="AlphaFoldDB" id="E6TTI8"/>
<dbReference type="PANTHER" id="PTHR10824:SF4">
    <property type="entry name" value="ACYL-COENZYME A THIOESTERASE 1-LIKE"/>
    <property type="match status" value="1"/>
</dbReference>
<dbReference type="InterPro" id="IPR042490">
    <property type="entry name" value="Thio_Ohase/BAAT_N"/>
</dbReference>
<evidence type="ECO:0000256" key="1">
    <source>
        <dbReference type="ARBA" id="ARBA00006538"/>
    </source>
</evidence>
<protein>
    <submittedName>
        <fullName evidence="5">Alpha/beta fold family hydrolase</fullName>
    </submittedName>
</protein>
<evidence type="ECO:0000313" key="5">
    <source>
        <dbReference type="EMBL" id="ADU29624.1"/>
    </source>
</evidence>
<dbReference type="Proteomes" id="UP000001401">
    <property type="component" value="Chromosome"/>
</dbReference>
<accession>E6TTI8</accession>
<reference evidence="5" key="1">
    <citation type="submission" date="2010-12" db="EMBL/GenBank/DDBJ databases">
        <title>Complete sequence of Bacillus cellulosilyticus DSM 2522.</title>
        <authorList>
            <consortium name="US DOE Joint Genome Institute"/>
            <person name="Lucas S."/>
            <person name="Copeland A."/>
            <person name="Lapidus A."/>
            <person name="Cheng J.-F."/>
            <person name="Bruce D."/>
            <person name="Goodwin L."/>
            <person name="Pitluck S."/>
            <person name="Chertkov O."/>
            <person name="Detter J.C."/>
            <person name="Han C."/>
            <person name="Tapia R."/>
            <person name="Land M."/>
            <person name="Hauser L."/>
            <person name="Jeffries C."/>
            <person name="Kyrpides N."/>
            <person name="Ivanova N."/>
            <person name="Mikhailova N."/>
            <person name="Brumm P."/>
            <person name="Mead D."/>
            <person name="Woyke T."/>
        </authorList>
    </citation>
    <scope>NUCLEOTIDE SEQUENCE [LARGE SCALE GENOMIC DNA]</scope>
    <source>
        <strain evidence="5">DSM 2522</strain>
    </source>
</reference>
<dbReference type="PANTHER" id="PTHR10824">
    <property type="entry name" value="ACYL-COENZYME A THIOESTERASE-RELATED"/>
    <property type="match status" value="1"/>
</dbReference>
<dbReference type="InterPro" id="IPR016662">
    <property type="entry name" value="Acyl-CoA_thioEstase_long-chain"/>
</dbReference>
<dbReference type="GO" id="GO:0006631">
    <property type="term" value="P:fatty acid metabolic process"/>
    <property type="evidence" value="ECO:0007669"/>
    <property type="project" value="TreeGrafter"/>
</dbReference>
<dbReference type="GO" id="GO:0047617">
    <property type="term" value="F:fatty acyl-CoA hydrolase activity"/>
    <property type="evidence" value="ECO:0007669"/>
    <property type="project" value="TreeGrafter"/>
</dbReference>
<feature type="domain" description="BAAT/Acyl-CoA thioester hydrolase C-terminal" evidence="4">
    <location>
        <begin position="196"/>
        <end position="409"/>
    </location>
</feature>
<evidence type="ECO:0000313" key="6">
    <source>
        <dbReference type="Proteomes" id="UP000001401"/>
    </source>
</evidence>
<dbReference type="KEGG" id="bco:Bcell_1359"/>
<dbReference type="InterPro" id="IPR014940">
    <property type="entry name" value="BAAT_C"/>
</dbReference>
<feature type="domain" description="Acyl-CoA thioester hydrolase/bile acid-CoA amino acid N-acetyltransferase" evidence="3">
    <location>
        <begin position="13"/>
        <end position="127"/>
    </location>
</feature>
<dbReference type="HOGENOM" id="CLU_029849_3_0_9"/>
<evidence type="ECO:0000259" key="3">
    <source>
        <dbReference type="Pfam" id="PF04775"/>
    </source>
</evidence>
<dbReference type="Gene3D" id="2.60.40.2240">
    <property type="entry name" value="Acyl-CoA thioester hydrolase/BAAT N-terminal domain"/>
    <property type="match status" value="1"/>
</dbReference>
<dbReference type="STRING" id="649639.Bcell_1359"/>
<dbReference type="RefSeq" id="WP_013487962.1">
    <property type="nucleotide sequence ID" value="NC_014829.1"/>
</dbReference>
<organism evidence="5 6">
    <name type="scientific">Evansella cellulosilytica (strain ATCC 21833 / DSM 2522 / FERM P-1141 / JCM 9156 / N-4)</name>
    <name type="common">Bacillus cellulosilyticus</name>
    <dbReference type="NCBI Taxonomy" id="649639"/>
    <lineage>
        <taxon>Bacteria</taxon>
        <taxon>Bacillati</taxon>
        <taxon>Bacillota</taxon>
        <taxon>Bacilli</taxon>
        <taxon>Bacillales</taxon>
        <taxon>Bacillaceae</taxon>
        <taxon>Evansella</taxon>
    </lineage>
</organism>